<dbReference type="GO" id="GO:0005759">
    <property type="term" value="C:mitochondrial matrix"/>
    <property type="evidence" value="ECO:0007669"/>
    <property type="project" value="UniProtKB-SubCell"/>
</dbReference>
<dbReference type="Pfam" id="PF05347">
    <property type="entry name" value="Complex1_LYR"/>
    <property type="match status" value="1"/>
</dbReference>
<evidence type="ECO:0000256" key="9">
    <source>
        <dbReference type="SAM" id="MobiDB-lite"/>
    </source>
</evidence>
<evidence type="ECO:0000256" key="7">
    <source>
        <dbReference type="ARBA" id="ARBA00026165"/>
    </source>
</evidence>
<evidence type="ECO:0000256" key="5">
    <source>
        <dbReference type="ARBA" id="ARBA00025430"/>
    </source>
</evidence>
<proteinExistence type="inferred from homology"/>
<evidence type="ECO:0000256" key="4">
    <source>
        <dbReference type="ARBA" id="ARBA00023186"/>
    </source>
</evidence>
<reference evidence="11 12" key="1">
    <citation type="journal article" date="2017" name="Nat. Ecol. Evol.">
        <title>Scallop genome provides insights into evolution of bilaterian karyotype and development.</title>
        <authorList>
            <person name="Wang S."/>
            <person name="Zhang J."/>
            <person name="Jiao W."/>
            <person name="Li J."/>
            <person name="Xun X."/>
            <person name="Sun Y."/>
            <person name="Guo X."/>
            <person name="Huan P."/>
            <person name="Dong B."/>
            <person name="Zhang L."/>
            <person name="Hu X."/>
            <person name="Sun X."/>
            <person name="Wang J."/>
            <person name="Zhao C."/>
            <person name="Wang Y."/>
            <person name="Wang D."/>
            <person name="Huang X."/>
            <person name="Wang R."/>
            <person name="Lv J."/>
            <person name="Li Y."/>
            <person name="Zhang Z."/>
            <person name="Liu B."/>
            <person name="Lu W."/>
            <person name="Hui Y."/>
            <person name="Liang J."/>
            <person name="Zhou Z."/>
            <person name="Hou R."/>
            <person name="Li X."/>
            <person name="Liu Y."/>
            <person name="Li H."/>
            <person name="Ning X."/>
            <person name="Lin Y."/>
            <person name="Zhao L."/>
            <person name="Xing Q."/>
            <person name="Dou J."/>
            <person name="Li Y."/>
            <person name="Mao J."/>
            <person name="Guo H."/>
            <person name="Dou H."/>
            <person name="Li T."/>
            <person name="Mu C."/>
            <person name="Jiang W."/>
            <person name="Fu Q."/>
            <person name="Fu X."/>
            <person name="Miao Y."/>
            <person name="Liu J."/>
            <person name="Yu Q."/>
            <person name="Li R."/>
            <person name="Liao H."/>
            <person name="Li X."/>
            <person name="Kong Y."/>
            <person name="Jiang Z."/>
            <person name="Chourrout D."/>
            <person name="Li R."/>
            <person name="Bao Z."/>
        </authorList>
    </citation>
    <scope>NUCLEOTIDE SEQUENCE [LARGE SCALE GENOMIC DNA]</scope>
    <source>
        <strain evidence="11 12">PY_sf001</strain>
    </source>
</reference>
<feature type="domain" description="Complex 1 LYR protein" evidence="10">
    <location>
        <begin position="8"/>
        <end position="63"/>
    </location>
</feature>
<comment type="subcellular location">
    <subcellularLocation>
        <location evidence="1">Mitochondrion matrix</location>
    </subcellularLocation>
</comment>
<protein>
    <recommendedName>
        <fullName evidence="7">Complex III assembly factor LYRM7</fullName>
    </recommendedName>
    <alternativeName>
        <fullName evidence="8">LYR motif-containing protein 7</fullName>
    </alternativeName>
</protein>
<organism evidence="11 12">
    <name type="scientific">Mizuhopecten yessoensis</name>
    <name type="common">Japanese scallop</name>
    <name type="synonym">Patinopecten yessoensis</name>
    <dbReference type="NCBI Taxonomy" id="6573"/>
    <lineage>
        <taxon>Eukaryota</taxon>
        <taxon>Metazoa</taxon>
        <taxon>Spiralia</taxon>
        <taxon>Lophotrochozoa</taxon>
        <taxon>Mollusca</taxon>
        <taxon>Bivalvia</taxon>
        <taxon>Autobranchia</taxon>
        <taxon>Pteriomorphia</taxon>
        <taxon>Pectinida</taxon>
        <taxon>Pectinoidea</taxon>
        <taxon>Pectinidae</taxon>
        <taxon>Mizuhopecten</taxon>
    </lineage>
</organism>
<dbReference type="InterPro" id="IPR050435">
    <property type="entry name" value="MZM1/LYRM7"/>
</dbReference>
<evidence type="ECO:0000313" key="11">
    <source>
        <dbReference type="EMBL" id="OWF47653.1"/>
    </source>
</evidence>
<evidence type="ECO:0000256" key="1">
    <source>
        <dbReference type="ARBA" id="ARBA00004305"/>
    </source>
</evidence>
<comment type="subunit">
    <text evidence="6">Interacts with UQCRFS1.</text>
</comment>
<keyword evidence="4" id="KW-0143">Chaperone</keyword>
<comment type="caution">
    <text evidence="11">The sequence shown here is derived from an EMBL/GenBank/DDBJ whole genome shotgun (WGS) entry which is preliminary data.</text>
</comment>
<evidence type="ECO:0000256" key="3">
    <source>
        <dbReference type="ARBA" id="ARBA00023128"/>
    </source>
</evidence>
<dbReference type="InterPro" id="IPR045298">
    <property type="entry name" value="Complex1_LYR_LYRM7"/>
</dbReference>
<dbReference type="STRING" id="6573.A0A210QFW5"/>
<evidence type="ECO:0000256" key="8">
    <source>
        <dbReference type="ARBA" id="ARBA00031830"/>
    </source>
</evidence>
<sequence>MSAVTRHRVLKLFRQLHKTKCAVFQDDDFALGETRSRINEEFKKGKDETDPEKIEELIKTAEDVDMLLRKTVIQAKLVGENRYRLKITKDTYLEDNYPFDPNADLPEPLSKRKGKRGRKTCEEIHKELEDPKLPS</sequence>
<dbReference type="PANTHER" id="PTHR46749">
    <property type="entry name" value="COMPLEX III ASSEMBLY FACTOR LYRM7"/>
    <property type="match status" value="1"/>
</dbReference>
<comment type="similarity">
    <text evidence="2">Belongs to the complex I LYR family.</text>
</comment>
<dbReference type="PANTHER" id="PTHR46749:SF1">
    <property type="entry name" value="COMPLEX III ASSEMBLY FACTOR LYRM7"/>
    <property type="match status" value="1"/>
</dbReference>
<evidence type="ECO:0000256" key="2">
    <source>
        <dbReference type="ARBA" id="ARBA00009508"/>
    </source>
</evidence>
<dbReference type="GO" id="GO:0034551">
    <property type="term" value="P:mitochondrial respiratory chain complex III assembly"/>
    <property type="evidence" value="ECO:0007669"/>
    <property type="project" value="InterPro"/>
</dbReference>
<keyword evidence="12" id="KW-1185">Reference proteome</keyword>
<name>A0A210QFW5_MIZYE</name>
<dbReference type="EMBL" id="NEDP02003836">
    <property type="protein sequence ID" value="OWF47653.1"/>
    <property type="molecule type" value="Genomic_DNA"/>
</dbReference>
<feature type="compositionally biased region" description="Basic and acidic residues" evidence="9">
    <location>
        <begin position="119"/>
        <end position="135"/>
    </location>
</feature>
<evidence type="ECO:0000256" key="6">
    <source>
        <dbReference type="ARBA" id="ARBA00025809"/>
    </source>
</evidence>
<evidence type="ECO:0000259" key="10">
    <source>
        <dbReference type="Pfam" id="PF05347"/>
    </source>
</evidence>
<accession>A0A210QFW5</accession>
<dbReference type="OrthoDB" id="529194at2759"/>
<dbReference type="CDD" id="cd20267">
    <property type="entry name" value="Complex1_LYR_LYRM7"/>
    <property type="match status" value="1"/>
</dbReference>
<gene>
    <name evidence="11" type="ORF">KP79_PYT13081</name>
</gene>
<dbReference type="Proteomes" id="UP000242188">
    <property type="component" value="Unassembled WGS sequence"/>
</dbReference>
<dbReference type="InterPro" id="IPR008011">
    <property type="entry name" value="Complex1_LYR_dom"/>
</dbReference>
<evidence type="ECO:0000313" key="12">
    <source>
        <dbReference type="Proteomes" id="UP000242188"/>
    </source>
</evidence>
<keyword evidence="3" id="KW-0496">Mitochondrion</keyword>
<feature type="region of interest" description="Disordered" evidence="9">
    <location>
        <begin position="97"/>
        <end position="135"/>
    </location>
</feature>
<dbReference type="GO" id="GO:0044183">
    <property type="term" value="F:protein folding chaperone"/>
    <property type="evidence" value="ECO:0007669"/>
    <property type="project" value="TreeGrafter"/>
</dbReference>
<dbReference type="AlphaFoldDB" id="A0A210QFW5"/>
<comment type="function">
    <text evidence="5">Assembly factor required for Rieske Fe-S protein UQCRFS1 incorporation into the cytochrome b-c1 (CIII) complex. Functions as a chaperone, binding to this subunit within the mitochondrial matrix and stabilizing it prior to its translocation and insertion into the late CIII dimeric intermediate within the mitochondrial inner membrane.</text>
</comment>